<evidence type="ECO:0000313" key="1">
    <source>
        <dbReference type="EnsemblPlants" id="MELO3C033717.2.1"/>
    </source>
</evidence>
<dbReference type="EnsemblPlants" id="MELO3C033717.2.1">
    <property type="protein sequence ID" value="MELO3C033717.2.1"/>
    <property type="gene ID" value="MELO3C033717.2"/>
</dbReference>
<name>A0A9I9EI10_CUCME</name>
<accession>A0A9I9EI10</accession>
<sequence>MYQRVIQSIIIALKFCEYHSAAAPTQIYHARADPQSPSVRRSLLLCVIVVHIRCQPERQYFRHRLPDLRLPVLQTPPPNPFLQTDQIHCPAQSARSSSPFVV</sequence>
<protein>
    <submittedName>
        <fullName evidence="1">Uncharacterized protein</fullName>
    </submittedName>
</protein>
<organism evidence="1">
    <name type="scientific">Cucumis melo</name>
    <name type="common">Muskmelon</name>
    <dbReference type="NCBI Taxonomy" id="3656"/>
    <lineage>
        <taxon>Eukaryota</taxon>
        <taxon>Viridiplantae</taxon>
        <taxon>Streptophyta</taxon>
        <taxon>Embryophyta</taxon>
        <taxon>Tracheophyta</taxon>
        <taxon>Spermatophyta</taxon>
        <taxon>Magnoliopsida</taxon>
        <taxon>eudicotyledons</taxon>
        <taxon>Gunneridae</taxon>
        <taxon>Pentapetalae</taxon>
        <taxon>rosids</taxon>
        <taxon>fabids</taxon>
        <taxon>Cucurbitales</taxon>
        <taxon>Cucurbitaceae</taxon>
        <taxon>Benincaseae</taxon>
        <taxon>Cucumis</taxon>
    </lineage>
</organism>
<dbReference type="Gramene" id="MELO3C033717.2.1">
    <property type="protein sequence ID" value="MELO3C033717.2.1"/>
    <property type="gene ID" value="MELO3C033717.2"/>
</dbReference>
<proteinExistence type="predicted"/>
<dbReference type="AlphaFoldDB" id="A0A9I9EI10"/>
<reference evidence="1" key="1">
    <citation type="submission" date="2023-03" db="UniProtKB">
        <authorList>
            <consortium name="EnsemblPlants"/>
        </authorList>
    </citation>
    <scope>IDENTIFICATION</scope>
</reference>